<evidence type="ECO:0000256" key="1">
    <source>
        <dbReference type="SAM" id="SignalP"/>
    </source>
</evidence>
<proteinExistence type="predicted"/>
<evidence type="ECO:0000313" key="3">
    <source>
        <dbReference type="Proteomes" id="UP001059041"/>
    </source>
</evidence>
<keyword evidence="1" id="KW-0732">Signal</keyword>
<feature type="signal peptide" evidence="1">
    <location>
        <begin position="1"/>
        <end position="19"/>
    </location>
</feature>
<organism evidence="2 3">
    <name type="scientific">Triplophysa rosa</name>
    <name type="common">Cave loach</name>
    <dbReference type="NCBI Taxonomy" id="992332"/>
    <lineage>
        <taxon>Eukaryota</taxon>
        <taxon>Metazoa</taxon>
        <taxon>Chordata</taxon>
        <taxon>Craniata</taxon>
        <taxon>Vertebrata</taxon>
        <taxon>Euteleostomi</taxon>
        <taxon>Actinopterygii</taxon>
        <taxon>Neopterygii</taxon>
        <taxon>Teleostei</taxon>
        <taxon>Ostariophysi</taxon>
        <taxon>Cypriniformes</taxon>
        <taxon>Nemacheilidae</taxon>
        <taxon>Triplophysa</taxon>
    </lineage>
</organism>
<sequence>MRIVLLFLLLSDILPHTSPIALPTAPPTVKKTQILRLEVTSDENVKDPEVKKKVLEKVKSAVTQCDDVQIQQILKMKGLDGNATLSWRNQSDGNVLQKYQENNITQQICH</sequence>
<feature type="chain" id="PRO_5040803243" evidence="1">
    <location>
        <begin position="20"/>
        <end position="110"/>
    </location>
</feature>
<name>A0A9W8CCI8_TRIRA</name>
<accession>A0A9W8CCI8</accession>
<dbReference type="EMBL" id="JAFHDT010000001">
    <property type="protein sequence ID" value="KAI7814453.1"/>
    <property type="molecule type" value="Genomic_DNA"/>
</dbReference>
<gene>
    <name evidence="2" type="ORF">IRJ41_018509</name>
</gene>
<dbReference type="AlphaFoldDB" id="A0A9W8CCI8"/>
<comment type="caution">
    <text evidence="2">The sequence shown here is derived from an EMBL/GenBank/DDBJ whole genome shotgun (WGS) entry which is preliminary data.</text>
</comment>
<keyword evidence="3" id="KW-1185">Reference proteome</keyword>
<protein>
    <submittedName>
        <fullName evidence="2">Uncharacterized protein</fullName>
    </submittedName>
</protein>
<dbReference type="Proteomes" id="UP001059041">
    <property type="component" value="Linkage Group LG1"/>
</dbReference>
<evidence type="ECO:0000313" key="2">
    <source>
        <dbReference type="EMBL" id="KAI7814453.1"/>
    </source>
</evidence>
<reference evidence="2" key="1">
    <citation type="submission" date="2021-02" db="EMBL/GenBank/DDBJ databases">
        <title>Comparative genomics reveals that relaxation of natural selection precedes convergent phenotypic evolution of cavefish.</title>
        <authorList>
            <person name="Peng Z."/>
        </authorList>
    </citation>
    <scope>NUCLEOTIDE SEQUENCE</scope>
    <source>
        <tissue evidence="2">Muscle</tissue>
    </source>
</reference>